<name>A0A6J4TT39_9ACTN</name>
<accession>A0A6J4TT39</accession>
<protein>
    <submittedName>
        <fullName evidence="2">Uncharacterized protein</fullName>
    </submittedName>
</protein>
<feature type="compositionally biased region" description="Low complexity" evidence="1">
    <location>
        <begin position="178"/>
        <end position="195"/>
    </location>
</feature>
<feature type="compositionally biased region" description="Basic residues" evidence="1">
    <location>
        <begin position="269"/>
        <end position="283"/>
    </location>
</feature>
<gene>
    <name evidence="2" type="ORF">AVDCRST_MAG67-4102</name>
</gene>
<feature type="compositionally biased region" description="Basic and acidic residues" evidence="1">
    <location>
        <begin position="201"/>
        <end position="238"/>
    </location>
</feature>
<dbReference type="AlphaFoldDB" id="A0A6J4TT39"/>
<sequence length="283" mass="31746">MTGHGGVMLRVCLGTEYPGIIDDCCAALVLSMPSCRPRLAPLAGVRAVHVQVNGKRWLHAFPQHGPGRKHERKIALEDWQQQIADRHPDEFVRGLIHSDGCRTTNRFKTKLPSGRVAEYAYARYFFSNLSADIRGLFCAACDALDVRWTLSNPRNVSVAHRPSVARLDAIGCAKTEPAARYPPASHASPSPLSPRRGLRRHAPEPRARCAGRGERRDQAHARHREARDEDRDRRPEGRRLRRGAPARSELRLRASIGCVGRPALPRPARGPRRVDRRRRAHGR</sequence>
<proteinExistence type="predicted"/>
<organism evidence="2">
    <name type="scientific">uncultured Solirubrobacteraceae bacterium</name>
    <dbReference type="NCBI Taxonomy" id="1162706"/>
    <lineage>
        <taxon>Bacteria</taxon>
        <taxon>Bacillati</taxon>
        <taxon>Actinomycetota</taxon>
        <taxon>Thermoleophilia</taxon>
        <taxon>Solirubrobacterales</taxon>
        <taxon>Solirubrobacteraceae</taxon>
        <taxon>environmental samples</taxon>
    </lineage>
</organism>
<evidence type="ECO:0000313" key="2">
    <source>
        <dbReference type="EMBL" id="CAA9530397.1"/>
    </source>
</evidence>
<dbReference type="EMBL" id="CADCVQ010000166">
    <property type="protein sequence ID" value="CAA9530397.1"/>
    <property type="molecule type" value="Genomic_DNA"/>
</dbReference>
<evidence type="ECO:0000256" key="1">
    <source>
        <dbReference type="SAM" id="MobiDB-lite"/>
    </source>
</evidence>
<feature type="region of interest" description="Disordered" evidence="1">
    <location>
        <begin position="178"/>
        <end position="283"/>
    </location>
</feature>
<reference evidence="2" key="1">
    <citation type="submission" date="2020-02" db="EMBL/GenBank/DDBJ databases">
        <authorList>
            <person name="Meier V. D."/>
        </authorList>
    </citation>
    <scope>NUCLEOTIDE SEQUENCE</scope>
    <source>
        <strain evidence="2">AVDCRST_MAG67</strain>
    </source>
</reference>